<feature type="compositionally biased region" description="Low complexity" evidence="1">
    <location>
        <begin position="22"/>
        <end position="37"/>
    </location>
</feature>
<evidence type="ECO:0000313" key="3">
    <source>
        <dbReference type="Proteomes" id="UP000620104"/>
    </source>
</evidence>
<feature type="compositionally biased region" description="Polar residues" evidence="1">
    <location>
        <begin position="230"/>
        <end position="263"/>
    </location>
</feature>
<dbReference type="OrthoDB" id="296767at2759"/>
<feature type="compositionally biased region" description="Polar residues" evidence="1">
    <location>
        <begin position="1"/>
        <end position="12"/>
    </location>
</feature>
<feature type="compositionally biased region" description="Basic and acidic residues" evidence="1">
    <location>
        <begin position="1655"/>
        <end position="1667"/>
    </location>
</feature>
<feature type="region of interest" description="Disordered" evidence="1">
    <location>
        <begin position="849"/>
        <end position="871"/>
    </location>
</feature>
<name>A0A8H3TR95_9TREE</name>
<feature type="region of interest" description="Disordered" evidence="1">
    <location>
        <begin position="204"/>
        <end position="497"/>
    </location>
</feature>
<feature type="compositionally biased region" description="Polar residues" evidence="1">
    <location>
        <begin position="52"/>
        <end position="89"/>
    </location>
</feature>
<sequence>MSGDPQQANQGQYLAPSAQRYASSISSASSPATTPTTPTFPPNRDLTPSPVPSTYSAQTQGSSQTQYKVRVNPNQGIRVSSRSRQSSKGPASMGMGGLGYPGTVRGIDPPVNAPPHWQAQHSQPSTYQTPSHSTPPYQSNLPPLSGADLPPRTAYLANTLARSGRAPPISVAPVPMRGSHFITPSGVPPIFVGPPIAHIPPVRVEEAPQRSQPTPAAEPGSGTPGVTRPRSGTSSPYNASRTVNQSQGGMSRTASGGESSNLVDTPRKPSSVASAALVSASSSAGSQRLTSPPPPMPPPRDMPLPPLPPIPSGQSLPLASATSSQSSLSRAGEKRTIPLPEGGDEKHSDLRGLGLGPVAAGPSRDPRMRDVSAPATLNGPPNSMYPSSRTNSGSCDSRDSPVETARKTSSPPLGGLFSKLGARSTTSLNSNGGSSGKVRMTDVPSEFRVLPSGGSQSVDSGPLAGPTTFRTSSYATESSTTSHSLPVMPEKRAASAVGIGRPSTAYYGARRSEEVTRQLLSSDVSKDASKAVQPRKSSGGLKGLFSRSKNKERLVDKISPNTSSSPVPVSAPMTKRRASEDMLRTRKLDLKPTEPLRLPADRAGTEPITTSKPSLSEPRPSPHPMERSTGRSTTPQPISSPPTPTAETVARQRLPMNELQAAQPPIHKLPPSISLHLGDLPQLDLSLGSTFDDLMKALDLGSRKSPQAGKKASPLSPVRPNMHDRRRSRSFSHYSNSSSGQSLLAGESKSNTGKSRSGMESSTSLAADLAAYHSLDVLSPAADIPPSIPASSLFHHDRTLSGASSVSGKSSPTTPIAHEENRVHIYASQSSSSTDPLSNHSLANVSYVQDPAQRGDPPAVPASDKSKPVRPSLLQLAESQRSTTTILEQDEVKLAPVSPKSKSASDLSALGLAPPVEISIPRTVTSSPSMPKKEQIGSRQICLARRSRTVHSQYTALELAAEMRRIIVIFEKASAQKSSEKAGLIRNELLDCLVEGEKKGFDATDERGHMALRAVSIDWSVVTNGCLASCSHSMTIRLNVLLHELEVDQAANERGACLEALSSIMESPSLSTLALENRLDDQAIFRSLMQRIMSYVLEKLSGKGVFHNTLMFAGRMLAFAFFRIEGIALQLLSALPTKQAMLTRFMAAVEQFSSSCSAEVDIAYPAHLQALQMSDVHTYMAMLHKASPPTYDNVEEELAFHFKPGNWLRRWQSDDSELFPAFYKAYHRQLARHLAQALNRSDQDIAPVSSAVLVRAPGYVHLAAIFATKCQSYINGSVNAVTTTSANSSFNADESAGMRGNIKPPVLETANRRLSELILHLASSKLFVPSCSGTVQECDGIQLWANMIDVWIKHLISRTSLYSPKAVFCLFDLLDGIMMPPTPQLMSPDLSQKGALTLIDIPHVISVVRIILTETDHHLTLAKCIAFVWTHFDTLCSRAEDRRALCLQLLLDPVVFERLMLFWSQSVRSYVLRLVVFRLGHLSTSPADFVNHAVEVKVVQHLSASLERIRNRHDELEPKKDEDEGREELEACVHQQPDGHRGLVRSRSTITMVETVDSPPAFEQEPTEAEQLLGLAPSSPVTGKSHIDEPEVIATTKAKAKTSSWFKKPFTKTKKAKKSAFDDSDSDSASSGRPSLEAAVPIQPKSILKPSHVSIKPEETGMSKDQTDGSGSLPQSQHDRPHGPKSPVQKTFEFELPTASPRSDTFDRPTILGSPSRQGSSMPTNPPKLPPSPHMSRSFSKRSSLLHPSAASALEAPVPRGTHDPVLSVLTERPPYDKRLHPYCIRMLAELEDVRREYDEWWAEDGPGRQDNAPPRLNVAWPFSEEED</sequence>
<protein>
    <submittedName>
        <fullName evidence="2">Uncharacterized protein</fullName>
    </submittedName>
</protein>
<evidence type="ECO:0000313" key="2">
    <source>
        <dbReference type="EMBL" id="GHJ85745.1"/>
    </source>
</evidence>
<feature type="compositionally biased region" description="Low complexity" evidence="1">
    <location>
        <begin position="312"/>
        <end position="330"/>
    </location>
</feature>
<dbReference type="Pfam" id="PF08578">
    <property type="entry name" value="DUF1765"/>
    <property type="match status" value="1"/>
</dbReference>
<keyword evidence="3" id="KW-1185">Reference proteome</keyword>
<dbReference type="Proteomes" id="UP000620104">
    <property type="component" value="Unassembled WGS sequence"/>
</dbReference>
<feature type="compositionally biased region" description="Polar residues" evidence="1">
    <location>
        <begin position="379"/>
        <end position="395"/>
    </location>
</feature>
<organism evidence="2 3">
    <name type="scientific">Naganishia liquefaciens</name>
    <dbReference type="NCBI Taxonomy" id="104408"/>
    <lineage>
        <taxon>Eukaryota</taxon>
        <taxon>Fungi</taxon>
        <taxon>Dikarya</taxon>
        <taxon>Basidiomycota</taxon>
        <taxon>Agaricomycotina</taxon>
        <taxon>Tremellomycetes</taxon>
        <taxon>Filobasidiales</taxon>
        <taxon>Filobasidiaceae</taxon>
        <taxon>Naganishia</taxon>
    </lineage>
</organism>
<accession>A0A8H3TR95</accession>
<comment type="caution">
    <text evidence="2">The sequence shown here is derived from an EMBL/GenBank/DDBJ whole genome shotgun (WGS) entry which is preliminary data.</text>
</comment>
<feature type="compositionally biased region" description="Pro residues" evidence="1">
    <location>
        <begin position="1724"/>
        <end position="1733"/>
    </location>
</feature>
<feature type="compositionally biased region" description="Low complexity" evidence="1">
    <location>
        <begin position="270"/>
        <end position="290"/>
    </location>
</feature>
<feature type="compositionally biased region" description="Basic and acidic residues" evidence="1">
    <location>
        <begin position="396"/>
        <end position="406"/>
    </location>
</feature>
<feature type="region of interest" description="Disordered" evidence="1">
    <location>
        <begin position="800"/>
        <end position="820"/>
    </location>
</feature>
<feature type="compositionally biased region" description="Low complexity" evidence="1">
    <location>
        <begin position="471"/>
        <end position="484"/>
    </location>
</feature>
<feature type="compositionally biased region" description="Low complexity" evidence="1">
    <location>
        <begin position="1743"/>
        <end position="1756"/>
    </location>
</feature>
<dbReference type="PANTHER" id="PTHR37988">
    <property type="entry name" value="UPF0592 MEMBRANE PROTEIN C7D4.03C"/>
    <property type="match status" value="1"/>
</dbReference>
<feature type="region of interest" description="Disordered" evidence="1">
    <location>
        <begin position="702"/>
        <end position="761"/>
    </location>
</feature>
<feature type="compositionally biased region" description="Polar residues" evidence="1">
    <location>
        <begin position="1713"/>
        <end position="1723"/>
    </location>
</feature>
<feature type="compositionally biased region" description="Basic and acidic residues" evidence="1">
    <location>
        <begin position="577"/>
        <end position="604"/>
    </location>
</feature>
<feature type="compositionally biased region" description="Low complexity" evidence="1">
    <location>
        <begin position="801"/>
        <end position="811"/>
    </location>
</feature>
<reference evidence="2" key="1">
    <citation type="submission" date="2020-07" db="EMBL/GenBank/DDBJ databases">
        <title>Draft Genome Sequence of a Deep-Sea Yeast, Naganishia (Cryptococcus) liquefaciens strain N6.</title>
        <authorList>
            <person name="Han Y.W."/>
            <person name="Kajitani R."/>
            <person name="Morimoto H."/>
            <person name="Parhat M."/>
            <person name="Tsubouchi H."/>
            <person name="Bakenova O."/>
            <person name="Ogata M."/>
            <person name="Argunhan B."/>
            <person name="Aoki R."/>
            <person name="Kajiwara S."/>
            <person name="Itoh T."/>
            <person name="Iwasaki H."/>
        </authorList>
    </citation>
    <scope>NUCLEOTIDE SEQUENCE</scope>
    <source>
        <strain evidence="2">N6</strain>
    </source>
</reference>
<evidence type="ECO:0000256" key="1">
    <source>
        <dbReference type="SAM" id="MobiDB-lite"/>
    </source>
</evidence>
<dbReference type="PANTHER" id="PTHR37988:SF1">
    <property type="entry name" value="UPF0592 MEMBRANE PROTEIN C7D4.03C"/>
    <property type="match status" value="1"/>
</dbReference>
<feature type="region of interest" description="Disordered" evidence="1">
    <location>
        <begin position="518"/>
        <end position="663"/>
    </location>
</feature>
<dbReference type="InterPro" id="IPR013887">
    <property type="entry name" value="UPF0592"/>
</dbReference>
<feature type="compositionally biased region" description="Low complexity" evidence="1">
    <location>
        <begin position="731"/>
        <end position="742"/>
    </location>
</feature>
<gene>
    <name evidence="2" type="ORF">NliqN6_2147</name>
</gene>
<feature type="region of interest" description="Disordered" evidence="1">
    <location>
        <begin position="1"/>
        <end position="151"/>
    </location>
</feature>
<feature type="compositionally biased region" description="Polar residues" evidence="1">
    <location>
        <begin position="119"/>
        <end position="142"/>
    </location>
</feature>
<feature type="compositionally biased region" description="Pro residues" evidence="1">
    <location>
        <begin position="291"/>
        <end position="311"/>
    </location>
</feature>
<feature type="compositionally biased region" description="Polar residues" evidence="1">
    <location>
        <begin position="748"/>
        <end position="761"/>
    </location>
</feature>
<feature type="compositionally biased region" description="Low complexity" evidence="1">
    <location>
        <begin position="559"/>
        <end position="572"/>
    </location>
</feature>
<dbReference type="EMBL" id="BLZA01000013">
    <property type="protein sequence ID" value="GHJ85745.1"/>
    <property type="molecule type" value="Genomic_DNA"/>
</dbReference>
<proteinExistence type="predicted"/>
<feature type="region of interest" description="Disordered" evidence="1">
    <location>
        <begin position="1612"/>
        <end position="1769"/>
    </location>
</feature>
<feature type="region of interest" description="Disordered" evidence="1">
    <location>
        <begin position="1804"/>
        <end position="1828"/>
    </location>
</feature>